<dbReference type="HOGENOM" id="CLU_018816_1_4_10"/>
<keyword evidence="2" id="KW-0472">Membrane</keyword>
<sequence length="386" mass="42885">MNPVSIIHPPILIFNYMNNLIYMLASVILFTSCAGFNKDEKQTSEEKAMAMPQNLKTVAIQKSNPLVRLKLAGELSPDQQTDLYAKVNSYVKSIRVDIGDRVSKGQVLVILEAPEIQSQLATAKEKWKGQEAIYAATKANYDRMLKANETKGAISRDALDQITAKRLADEAQLNAARASYQELKNIEDYLLIRAPFSGVITDRNVDLGAYVSPMGKGGEKPLLTVQNTQKLRLSLSVPEANTGFLHLGDTIHFTVRSLPQKKYFAKISRKSGTLDIKLRAEKIEADFNNVQQELKPFMVAETLIPLQHAEATFFVPKTALVESNLGLYILKDENGKVRKVPVSKGRSLPDQVEIFGDLEDGNHIILKASEEIQEGTTISNIKNKKS</sequence>
<proteinExistence type="inferred from homology"/>
<accession>C2G545</accession>
<dbReference type="SUPFAM" id="SSF111369">
    <property type="entry name" value="HlyD-like secretion proteins"/>
    <property type="match status" value="1"/>
</dbReference>
<evidence type="ECO:0000313" key="5">
    <source>
        <dbReference type="EMBL" id="EEI89796.1"/>
    </source>
</evidence>
<dbReference type="Gene3D" id="2.40.420.20">
    <property type="match status" value="1"/>
</dbReference>
<dbReference type="GO" id="GO:1990281">
    <property type="term" value="C:efflux pump complex"/>
    <property type="evidence" value="ECO:0007669"/>
    <property type="project" value="TreeGrafter"/>
</dbReference>
<protein>
    <submittedName>
        <fullName evidence="5">Efflux transporter, RND family, MFP subunit</fullName>
    </submittedName>
</protein>
<comment type="caution">
    <text evidence="5">The sequence shown here is derived from an EMBL/GenBank/DDBJ whole genome shotgun (WGS) entry which is preliminary data.</text>
</comment>
<dbReference type="Pfam" id="PF25954">
    <property type="entry name" value="Beta-barrel_RND_2"/>
    <property type="match status" value="1"/>
</dbReference>
<name>C2G545_SPHSI</name>
<evidence type="ECO:0000256" key="1">
    <source>
        <dbReference type="ARBA" id="ARBA00009477"/>
    </source>
</evidence>
<dbReference type="Pfam" id="PF25973">
    <property type="entry name" value="BSH_CzcB"/>
    <property type="match status" value="1"/>
</dbReference>
<feature type="transmembrane region" description="Helical" evidence="2">
    <location>
        <begin position="20"/>
        <end position="37"/>
    </location>
</feature>
<gene>
    <name evidence="5" type="ORF">HMPREF0765_4701</name>
</gene>
<dbReference type="EMBL" id="ACHB01000100">
    <property type="protein sequence ID" value="EEI89796.1"/>
    <property type="molecule type" value="Genomic_DNA"/>
</dbReference>
<feature type="domain" description="CzcB-like barrel-sandwich hybrid" evidence="4">
    <location>
        <begin position="82"/>
        <end position="212"/>
    </location>
</feature>
<keyword evidence="2" id="KW-1133">Transmembrane helix</keyword>
<dbReference type="Gene3D" id="2.40.30.170">
    <property type="match status" value="1"/>
</dbReference>
<dbReference type="GO" id="GO:0015562">
    <property type="term" value="F:efflux transmembrane transporter activity"/>
    <property type="evidence" value="ECO:0007669"/>
    <property type="project" value="TreeGrafter"/>
</dbReference>
<feature type="domain" description="CusB-like beta-barrel" evidence="3">
    <location>
        <begin position="234"/>
        <end position="301"/>
    </location>
</feature>
<evidence type="ECO:0000259" key="4">
    <source>
        <dbReference type="Pfam" id="PF25973"/>
    </source>
</evidence>
<dbReference type="InterPro" id="IPR058647">
    <property type="entry name" value="BSH_CzcB-like"/>
</dbReference>
<evidence type="ECO:0000256" key="2">
    <source>
        <dbReference type="SAM" id="Phobius"/>
    </source>
</evidence>
<evidence type="ECO:0000259" key="3">
    <source>
        <dbReference type="Pfam" id="PF25954"/>
    </source>
</evidence>
<keyword evidence="2" id="KW-0812">Transmembrane</keyword>
<dbReference type="Gene3D" id="2.40.50.100">
    <property type="match status" value="1"/>
</dbReference>
<organism evidence="5 6">
    <name type="scientific">Sphingobacterium spiritivorum ATCC 33300</name>
    <dbReference type="NCBI Taxonomy" id="525372"/>
    <lineage>
        <taxon>Bacteria</taxon>
        <taxon>Pseudomonadati</taxon>
        <taxon>Bacteroidota</taxon>
        <taxon>Sphingobacteriia</taxon>
        <taxon>Sphingobacteriales</taxon>
        <taxon>Sphingobacteriaceae</taxon>
        <taxon>Sphingobacterium</taxon>
    </lineage>
</organism>
<comment type="similarity">
    <text evidence="1">Belongs to the membrane fusion protein (MFP) (TC 8.A.1) family.</text>
</comment>
<dbReference type="PANTHER" id="PTHR30469">
    <property type="entry name" value="MULTIDRUG RESISTANCE PROTEIN MDTA"/>
    <property type="match status" value="1"/>
</dbReference>
<dbReference type="InterPro" id="IPR058792">
    <property type="entry name" value="Beta-barrel_RND_2"/>
</dbReference>
<reference evidence="5 6" key="1">
    <citation type="submission" date="2009-01" db="EMBL/GenBank/DDBJ databases">
        <authorList>
            <person name="Qin X."/>
            <person name="Bachman B."/>
            <person name="Battles P."/>
            <person name="Bell A."/>
            <person name="Bess C."/>
            <person name="Bickham C."/>
            <person name="Chaboub L."/>
            <person name="Chen D."/>
            <person name="Coyle M."/>
            <person name="Deiros D.R."/>
            <person name="Dinh H."/>
            <person name="Forbes L."/>
            <person name="Fowler G."/>
            <person name="Francisco L."/>
            <person name="Fu Q."/>
            <person name="Gubbala S."/>
            <person name="Hale W."/>
            <person name="Han Y."/>
            <person name="Hemphill L."/>
            <person name="Highlander S.K."/>
            <person name="Hirani K."/>
            <person name="Hogues M."/>
            <person name="Jackson L."/>
            <person name="Jakkamsetti A."/>
            <person name="Javaid M."/>
            <person name="Jiang H."/>
            <person name="Korchina V."/>
            <person name="Kovar C."/>
            <person name="Lara F."/>
            <person name="Lee S."/>
            <person name="Mata R."/>
            <person name="Mathew T."/>
            <person name="Moen C."/>
            <person name="Morales K."/>
            <person name="Munidasa M."/>
            <person name="Nazareth L."/>
            <person name="Ngo R."/>
            <person name="Nguyen L."/>
            <person name="Okwuonu G."/>
            <person name="Ongeri F."/>
            <person name="Patil S."/>
            <person name="Petrosino J."/>
            <person name="Pham C."/>
            <person name="Pham P."/>
            <person name="Pu L.-L."/>
            <person name="Puazo M."/>
            <person name="Raj R."/>
            <person name="Reid J."/>
            <person name="Rouhana J."/>
            <person name="Saada N."/>
            <person name="Shang Y."/>
            <person name="Simmons D."/>
            <person name="Thornton R."/>
            <person name="Warren J."/>
            <person name="Weissenberger G."/>
            <person name="Zhang J."/>
            <person name="Zhang L."/>
            <person name="Zhou C."/>
            <person name="Zhu D."/>
            <person name="Muzny D."/>
            <person name="Worley K."/>
            <person name="Gibbs R."/>
        </authorList>
    </citation>
    <scope>NUCLEOTIDE SEQUENCE [LARGE SCALE GENOMIC DNA]</scope>
    <source>
        <strain evidence="5 6">ATCC 33300</strain>
    </source>
</reference>
<dbReference type="Gene3D" id="1.10.287.470">
    <property type="entry name" value="Helix hairpin bin"/>
    <property type="match status" value="1"/>
</dbReference>
<dbReference type="NCBIfam" id="TIGR01730">
    <property type="entry name" value="RND_mfp"/>
    <property type="match status" value="1"/>
</dbReference>
<dbReference type="Proteomes" id="UP000006241">
    <property type="component" value="Unassembled WGS sequence"/>
</dbReference>
<evidence type="ECO:0000313" key="6">
    <source>
        <dbReference type="Proteomes" id="UP000006241"/>
    </source>
</evidence>
<dbReference type="InterPro" id="IPR006143">
    <property type="entry name" value="RND_pump_MFP"/>
</dbReference>
<dbReference type="AlphaFoldDB" id="C2G545"/>